<name>A0A8T2UDN4_CERRI</name>
<feature type="coiled-coil region" evidence="1">
    <location>
        <begin position="62"/>
        <end position="89"/>
    </location>
</feature>
<reference evidence="2" key="1">
    <citation type="submission" date="2021-08" db="EMBL/GenBank/DDBJ databases">
        <title>WGS assembly of Ceratopteris richardii.</title>
        <authorList>
            <person name="Marchant D.B."/>
            <person name="Chen G."/>
            <person name="Jenkins J."/>
            <person name="Shu S."/>
            <person name="Leebens-Mack J."/>
            <person name="Grimwood J."/>
            <person name="Schmutz J."/>
            <person name="Soltis P."/>
            <person name="Soltis D."/>
            <person name="Chen Z.-H."/>
        </authorList>
    </citation>
    <scope>NUCLEOTIDE SEQUENCE</scope>
    <source>
        <strain evidence="2">Whitten #5841</strain>
        <tissue evidence="2">Leaf</tissue>
    </source>
</reference>
<dbReference type="OMA" id="TNWIHES"/>
<proteinExistence type="predicted"/>
<evidence type="ECO:0000256" key="1">
    <source>
        <dbReference type="SAM" id="Coils"/>
    </source>
</evidence>
<dbReference type="AlphaFoldDB" id="A0A8T2UDN4"/>
<keyword evidence="1" id="KW-0175">Coiled coil</keyword>
<protein>
    <recommendedName>
        <fullName evidence="4">Mitochondrial ATPase inhibitor</fullName>
    </recommendedName>
</protein>
<evidence type="ECO:0000313" key="2">
    <source>
        <dbReference type="EMBL" id="KAH7431996.1"/>
    </source>
</evidence>
<evidence type="ECO:0000313" key="3">
    <source>
        <dbReference type="Proteomes" id="UP000825935"/>
    </source>
</evidence>
<sequence length="109" mass="12638">MRTLATRMARICRGLGKVDLAAQRLSAANQGSKRLMSGFDDRGSVLREEERSRETVYMKQREAELLEKLHKQGEKLEEIKRALAEVKENHQHLTNWIHESKSDKQEHKG</sequence>
<dbReference type="OrthoDB" id="691961at2759"/>
<accession>A0A8T2UDN4</accession>
<dbReference type="Proteomes" id="UP000825935">
    <property type="component" value="Chromosome 7"/>
</dbReference>
<organism evidence="2 3">
    <name type="scientific">Ceratopteris richardii</name>
    <name type="common">Triangle waterfern</name>
    <dbReference type="NCBI Taxonomy" id="49495"/>
    <lineage>
        <taxon>Eukaryota</taxon>
        <taxon>Viridiplantae</taxon>
        <taxon>Streptophyta</taxon>
        <taxon>Embryophyta</taxon>
        <taxon>Tracheophyta</taxon>
        <taxon>Polypodiopsida</taxon>
        <taxon>Polypodiidae</taxon>
        <taxon>Polypodiales</taxon>
        <taxon>Pteridineae</taxon>
        <taxon>Pteridaceae</taxon>
        <taxon>Parkerioideae</taxon>
        <taxon>Ceratopteris</taxon>
    </lineage>
</organism>
<comment type="caution">
    <text evidence="2">The sequence shown here is derived from an EMBL/GenBank/DDBJ whole genome shotgun (WGS) entry which is preliminary data.</text>
</comment>
<evidence type="ECO:0008006" key="4">
    <source>
        <dbReference type="Google" id="ProtNLM"/>
    </source>
</evidence>
<keyword evidence="3" id="KW-1185">Reference proteome</keyword>
<gene>
    <name evidence="2" type="ORF">KP509_07G003400</name>
</gene>
<dbReference type="EMBL" id="CM035412">
    <property type="protein sequence ID" value="KAH7431996.1"/>
    <property type="molecule type" value="Genomic_DNA"/>
</dbReference>